<dbReference type="PANTHER" id="PTHR32465:SF0">
    <property type="entry name" value="BARDET-BIEDL SYNDROME 2 PROTEIN"/>
    <property type="match status" value="1"/>
</dbReference>
<dbReference type="Proteomes" id="UP000694920">
    <property type="component" value="Unplaced"/>
</dbReference>
<dbReference type="GO" id="GO:0016020">
    <property type="term" value="C:membrane"/>
    <property type="evidence" value="ECO:0007669"/>
    <property type="project" value="TreeGrafter"/>
</dbReference>
<dbReference type="InterPro" id="IPR055380">
    <property type="entry name" value="BBS2_hp_dom"/>
</dbReference>
<dbReference type="InterPro" id="IPR029429">
    <property type="entry name" value="BBS2_Mid"/>
</dbReference>
<dbReference type="InterPro" id="IPR055379">
    <property type="entry name" value="BBS2_pf_dom"/>
</dbReference>
<dbReference type="InterPro" id="IPR029333">
    <property type="entry name" value="BBS2_GAE_dom"/>
</dbReference>
<evidence type="ECO:0000256" key="8">
    <source>
        <dbReference type="SAM" id="MobiDB-lite"/>
    </source>
</evidence>
<dbReference type="Pfam" id="PF14782">
    <property type="entry name" value="BBS2_GAE"/>
    <property type="match status" value="1"/>
</dbReference>
<dbReference type="InterPro" id="IPR016616">
    <property type="entry name" value="Bardet-Biedl_syndrome_2_prot"/>
</dbReference>
<evidence type="ECO:0000256" key="6">
    <source>
        <dbReference type="ARBA" id="ARBA00023273"/>
    </source>
</evidence>
<dbReference type="InterPro" id="IPR015943">
    <property type="entry name" value="WD40/YVTN_repeat-like_dom_sf"/>
</dbReference>
<feature type="compositionally biased region" description="Polar residues" evidence="8">
    <location>
        <begin position="47"/>
        <end position="61"/>
    </location>
</feature>
<dbReference type="GO" id="GO:0034464">
    <property type="term" value="C:BBSome"/>
    <property type="evidence" value="ECO:0007669"/>
    <property type="project" value="UniProtKB-UniRule"/>
</dbReference>
<dbReference type="GO" id="GO:0036064">
    <property type="term" value="C:ciliary basal body"/>
    <property type="evidence" value="ECO:0007669"/>
    <property type="project" value="TreeGrafter"/>
</dbReference>
<reference evidence="15" key="1">
    <citation type="submission" date="2025-08" db="UniProtKB">
        <authorList>
            <consortium name="RefSeq"/>
        </authorList>
    </citation>
    <scope>IDENTIFICATION</scope>
</reference>
<keyword evidence="5 7" id="KW-0206">Cytoskeleton</keyword>
<evidence type="ECO:0000259" key="12">
    <source>
        <dbReference type="Pfam" id="PF23350"/>
    </source>
</evidence>
<dbReference type="InterPro" id="IPR029430">
    <property type="entry name" value="BBS2_N"/>
</dbReference>
<accession>A0AAJ7RSB2</accession>
<evidence type="ECO:0000256" key="3">
    <source>
        <dbReference type="ARBA" id="ARBA00022490"/>
    </source>
</evidence>
<keyword evidence="4 7" id="KW-0969">Cilium</keyword>
<feature type="domain" description="BBS2 platform" evidence="12">
    <location>
        <begin position="468"/>
        <end position="557"/>
    </location>
</feature>
<evidence type="ECO:0000256" key="7">
    <source>
        <dbReference type="PIRNR" id="PIRNR013684"/>
    </source>
</evidence>
<keyword evidence="6 7" id="KW-0966">Cell projection</keyword>
<dbReference type="GO" id="GO:1905515">
    <property type="term" value="P:non-motile cilium assembly"/>
    <property type="evidence" value="ECO:0007669"/>
    <property type="project" value="InterPro"/>
</dbReference>
<evidence type="ECO:0000256" key="4">
    <source>
        <dbReference type="ARBA" id="ARBA00023069"/>
    </source>
</evidence>
<evidence type="ECO:0000259" key="11">
    <source>
        <dbReference type="Pfam" id="PF14783"/>
    </source>
</evidence>
<feature type="domain" description="BBS2 GAE" evidence="10">
    <location>
        <begin position="372"/>
        <end position="455"/>
    </location>
</feature>
<dbReference type="GeneID" id="107272688"/>
<dbReference type="Pfam" id="PF14781">
    <property type="entry name" value="BBS2_N"/>
    <property type="match status" value="1"/>
</dbReference>
<feature type="domain" description="BBS2 hairpin" evidence="13">
    <location>
        <begin position="569"/>
        <end position="666"/>
    </location>
</feature>
<name>A0AAJ7RSB2_CEPCN</name>
<evidence type="ECO:0000259" key="13">
    <source>
        <dbReference type="Pfam" id="PF23353"/>
    </source>
</evidence>
<gene>
    <name evidence="15" type="primary">LOC107272688</name>
</gene>
<feature type="domain" description="Ciliary BBSome complex subunit 2 N-terminal" evidence="9">
    <location>
        <begin position="19"/>
        <end position="129"/>
    </location>
</feature>
<evidence type="ECO:0000313" key="15">
    <source>
        <dbReference type="RefSeq" id="XP_024945765.1"/>
    </source>
</evidence>
<evidence type="ECO:0000256" key="1">
    <source>
        <dbReference type="ARBA" id="ARBA00004138"/>
    </source>
</evidence>
<dbReference type="KEGG" id="ccin:107272688"/>
<dbReference type="Pfam" id="PF23353">
    <property type="entry name" value="BBS2_hp"/>
    <property type="match status" value="1"/>
</dbReference>
<dbReference type="AlphaFoldDB" id="A0AAJ7RSB2"/>
<keyword evidence="3 7" id="KW-0963">Cytoplasm</keyword>
<sequence length="699" mass="76900">MAAFSLYLQRRIQPTIVASGKFDGSHACLAVATSSGNILVHSPHRIPSTTNPSNPQGEQSNARLAWSGELAELQIGKQVTAICTGRFGEDEREILFVGTLTHLLVYNVEDNADVFYKEMQDGVHCMAVGKLGWLPNQVAIIGGNCSVTVLDFQGNEIFWTVTGDVVTSLTLFDFDGDGNNELLTGTEDFELKVQKEDAVLWETKETASVTALTSLPNRQFAYAVGNGTVGVYESGQRLWRVKSKHRVVSIRAFDVNGDGILELVTGWSSGKIDARSCATGEVIFRCQLSAGIAGIVEADYRRTGRSDLVVVSVIGEVRGYAAGSIVDSSEPGETMRELLAKKHALQLELRQRAAAVPSTYHGTRLAISLTSSKGAARLSLASGPGLLVHCAVVFAEGVFEGETLVSHPNRPKGELEIELRPPKNEPVDIHVKACVGPPGADLLQVFELTRQLPRFCMYQAISQPDEIPEELLELGVFTEVPERPQRIALWLNQNFLLNEELEVPEDGVNAGSIDFWFRGLRDEKLHRFNATVSGRVTINTEDPAFAGDLIQSLASYLGLRELNSEAKFPLEEQRLSEVLERVRGLRETEAKLQGETANASTLLKNLLIRFEDARILENVEDMRKRLNQLKAVNADLIREHEIRRNSHREFTKALKELNMGVQRASRFRVGKAAANAVAKCRTAIQDENSKALGLSLRYG</sequence>
<feature type="region of interest" description="Disordered" evidence="8">
    <location>
        <begin position="42"/>
        <end position="61"/>
    </location>
</feature>
<dbReference type="GO" id="GO:0043005">
    <property type="term" value="C:neuron projection"/>
    <property type="evidence" value="ECO:0007669"/>
    <property type="project" value="TreeGrafter"/>
</dbReference>
<dbReference type="PANTHER" id="PTHR32465">
    <property type="entry name" value="BARDET-BIEDL SYNDROME 2 PROTEIN"/>
    <property type="match status" value="1"/>
</dbReference>
<dbReference type="GO" id="GO:0031514">
    <property type="term" value="C:motile cilium"/>
    <property type="evidence" value="ECO:0007669"/>
    <property type="project" value="TreeGrafter"/>
</dbReference>
<protein>
    <recommendedName>
        <fullName evidence="7">Bardet-Biedl syndrome 2 protein homolog</fullName>
    </recommendedName>
</protein>
<dbReference type="Gene3D" id="2.130.10.10">
    <property type="entry name" value="YVTN repeat-like/Quinoprotein amine dehydrogenase"/>
    <property type="match status" value="1"/>
</dbReference>
<feature type="domain" description="Ciliary BBSome complex subunit 2 middle region" evidence="11">
    <location>
        <begin position="168"/>
        <end position="275"/>
    </location>
</feature>
<dbReference type="RefSeq" id="XP_024945765.1">
    <property type="nucleotide sequence ID" value="XM_025089997.1"/>
</dbReference>
<comment type="subcellular location">
    <subcellularLocation>
        <location evidence="1">Cell projection</location>
        <location evidence="1">Cilium</location>
    </subcellularLocation>
    <subcellularLocation>
        <location evidence="2">Cytoplasm</location>
        <location evidence="2">Cytoskeleton</location>
    </subcellularLocation>
</comment>
<proteinExistence type="predicted"/>
<evidence type="ECO:0000256" key="2">
    <source>
        <dbReference type="ARBA" id="ARBA00004245"/>
    </source>
</evidence>
<dbReference type="Pfam" id="PF23350">
    <property type="entry name" value="BBS2_pf"/>
    <property type="match status" value="1"/>
</dbReference>
<dbReference type="SUPFAM" id="SSF50978">
    <property type="entry name" value="WD40 repeat-like"/>
    <property type="match status" value="1"/>
</dbReference>
<keyword evidence="14" id="KW-1185">Reference proteome</keyword>
<evidence type="ECO:0000259" key="10">
    <source>
        <dbReference type="Pfam" id="PF14782"/>
    </source>
</evidence>
<dbReference type="PIRSF" id="PIRSF013684">
    <property type="entry name" value="BBS2"/>
    <property type="match status" value="1"/>
</dbReference>
<evidence type="ECO:0000259" key="9">
    <source>
        <dbReference type="Pfam" id="PF14781"/>
    </source>
</evidence>
<organism evidence="14 15">
    <name type="scientific">Cephus cinctus</name>
    <name type="common">Wheat stem sawfly</name>
    <dbReference type="NCBI Taxonomy" id="211228"/>
    <lineage>
        <taxon>Eukaryota</taxon>
        <taxon>Metazoa</taxon>
        <taxon>Ecdysozoa</taxon>
        <taxon>Arthropoda</taxon>
        <taxon>Hexapoda</taxon>
        <taxon>Insecta</taxon>
        <taxon>Pterygota</taxon>
        <taxon>Neoptera</taxon>
        <taxon>Endopterygota</taxon>
        <taxon>Hymenoptera</taxon>
        <taxon>Cephoidea</taxon>
        <taxon>Cephidae</taxon>
        <taxon>Cephus</taxon>
    </lineage>
</organism>
<dbReference type="InterPro" id="IPR036322">
    <property type="entry name" value="WD40_repeat_dom_sf"/>
</dbReference>
<evidence type="ECO:0000313" key="14">
    <source>
        <dbReference type="Proteomes" id="UP000694920"/>
    </source>
</evidence>
<evidence type="ECO:0000256" key="5">
    <source>
        <dbReference type="ARBA" id="ARBA00023212"/>
    </source>
</evidence>
<dbReference type="Pfam" id="PF14783">
    <property type="entry name" value="BBS2_Mid"/>
    <property type="match status" value="1"/>
</dbReference>